<keyword evidence="3 12" id="KW-1134">Transmembrane beta strand</keyword>
<keyword evidence="2 12" id="KW-0813">Transport</keyword>
<keyword evidence="4" id="KW-0410">Iron transport</keyword>
<dbReference type="Proteomes" id="UP000216107">
    <property type="component" value="Unassembled WGS sequence"/>
</dbReference>
<evidence type="ECO:0000256" key="12">
    <source>
        <dbReference type="PROSITE-ProRule" id="PRU01360"/>
    </source>
</evidence>
<dbReference type="AlphaFoldDB" id="A0A272EXS0"/>
<dbReference type="PANTHER" id="PTHR32552:SF68">
    <property type="entry name" value="FERRICHROME OUTER MEMBRANE TRANSPORTER_PHAGE RECEPTOR"/>
    <property type="match status" value="1"/>
</dbReference>
<keyword evidence="17" id="KW-1185">Reference proteome</keyword>
<comment type="subcellular location">
    <subcellularLocation>
        <location evidence="1 12">Cell outer membrane</location>
        <topology evidence="1 12">Multi-pass membrane protein</topology>
    </subcellularLocation>
</comment>
<feature type="domain" description="TonB-dependent receptor-like beta-barrel" evidence="13">
    <location>
        <begin position="28"/>
        <end position="455"/>
    </location>
</feature>
<reference evidence="14 17" key="1">
    <citation type="submission" date="2016-08" db="EMBL/GenBank/DDBJ databases">
        <title>Candidatus Dactylopiibacterium carminicum genome sequence.</title>
        <authorList>
            <person name="Ramirez-Puebla S.T."/>
            <person name="Ormeno-Orrillo E."/>
            <person name="Vera-Ponce De Leon A."/>
            <person name="Luis L."/>
            <person name="Sanchez-Flores A."/>
            <person name="Monica R."/>
            <person name="Martinez-Romero E."/>
        </authorList>
    </citation>
    <scope>NUCLEOTIDE SEQUENCE [LARGE SCALE GENOMIC DNA]</scope>
    <source>
        <strain evidence="14">END1</strain>
    </source>
</reference>
<accession>A0A272EXS0</accession>
<dbReference type="Pfam" id="PF00593">
    <property type="entry name" value="TonB_dep_Rec_b-barrel"/>
    <property type="match status" value="1"/>
</dbReference>
<dbReference type="EMBL" id="MDUX01000004">
    <property type="protein sequence ID" value="KAF7600518.1"/>
    <property type="molecule type" value="Genomic_DNA"/>
</dbReference>
<evidence type="ECO:0000256" key="6">
    <source>
        <dbReference type="ARBA" id="ARBA00022729"/>
    </source>
</evidence>
<evidence type="ECO:0000256" key="5">
    <source>
        <dbReference type="ARBA" id="ARBA00022692"/>
    </source>
</evidence>
<evidence type="ECO:0000256" key="9">
    <source>
        <dbReference type="ARBA" id="ARBA00023077"/>
    </source>
</evidence>
<dbReference type="PANTHER" id="PTHR32552">
    <property type="entry name" value="FERRICHROME IRON RECEPTOR-RELATED"/>
    <property type="match status" value="1"/>
</dbReference>
<dbReference type="SUPFAM" id="SSF56935">
    <property type="entry name" value="Porins"/>
    <property type="match status" value="1"/>
</dbReference>
<evidence type="ECO:0000313" key="14">
    <source>
        <dbReference type="EMBL" id="KAF7600518.1"/>
    </source>
</evidence>
<name>A0A272EXS0_9RHOO</name>
<keyword evidence="10 12" id="KW-0472">Membrane</keyword>
<dbReference type="OrthoDB" id="174652at2"/>
<reference evidence="15 16" key="2">
    <citation type="submission" date="2017-07" db="EMBL/GenBank/DDBJ databases">
        <title>Candidatus Dactylopiibacterium carminicum, a nitrogen-fixing symbiont of the cochineal insect Dactylopius coccus and Dactylopius opuntiae (Hemiptera: Coccoidea: Dactylopiidae).</title>
        <authorList>
            <person name="Vera A."/>
        </authorList>
    </citation>
    <scope>NUCLEOTIDE SEQUENCE [LARGE SCALE GENOMIC DNA]</scope>
    <source>
        <strain evidence="15 16">NFDCM</strain>
    </source>
</reference>
<comment type="similarity">
    <text evidence="12">Belongs to the TonB-dependent receptor family.</text>
</comment>
<keyword evidence="6" id="KW-0732">Signal</keyword>
<evidence type="ECO:0000256" key="4">
    <source>
        <dbReference type="ARBA" id="ARBA00022496"/>
    </source>
</evidence>
<dbReference type="GO" id="GO:0009279">
    <property type="term" value="C:cell outer membrane"/>
    <property type="evidence" value="ECO:0007669"/>
    <property type="project" value="UniProtKB-SubCell"/>
</dbReference>
<dbReference type="Proteomes" id="UP000623509">
    <property type="component" value="Unassembled WGS sequence"/>
</dbReference>
<evidence type="ECO:0000256" key="10">
    <source>
        <dbReference type="ARBA" id="ARBA00023136"/>
    </source>
</evidence>
<evidence type="ECO:0000313" key="15">
    <source>
        <dbReference type="EMBL" id="PAS94913.1"/>
    </source>
</evidence>
<evidence type="ECO:0000256" key="8">
    <source>
        <dbReference type="ARBA" id="ARBA00023065"/>
    </source>
</evidence>
<evidence type="ECO:0000256" key="7">
    <source>
        <dbReference type="ARBA" id="ARBA00023004"/>
    </source>
</evidence>
<protein>
    <submittedName>
        <fullName evidence="14">TonB-dependent receptor</fullName>
    </submittedName>
</protein>
<proteinExistence type="inferred from homology"/>
<organism evidence="15 16">
    <name type="scientific">Candidatus Dactylopiibacterium carminicum</name>
    <dbReference type="NCBI Taxonomy" id="857335"/>
    <lineage>
        <taxon>Bacteria</taxon>
        <taxon>Pseudomonadati</taxon>
        <taxon>Pseudomonadota</taxon>
        <taxon>Betaproteobacteria</taxon>
        <taxon>Rhodocyclales</taxon>
        <taxon>Rhodocyclaceae</taxon>
        <taxon>Candidatus Dactylopiibacterium</taxon>
    </lineage>
</organism>
<dbReference type="GO" id="GO:0015344">
    <property type="term" value="F:siderophore uptake transmembrane transporter activity"/>
    <property type="evidence" value="ECO:0007669"/>
    <property type="project" value="TreeGrafter"/>
</dbReference>
<evidence type="ECO:0000256" key="1">
    <source>
        <dbReference type="ARBA" id="ARBA00004571"/>
    </source>
</evidence>
<keyword evidence="9" id="KW-0798">TonB box</keyword>
<gene>
    <name evidence="14" type="ORF">BGI27_02145</name>
    <name evidence="15" type="ORF">CGU29_02020</name>
</gene>
<keyword evidence="8" id="KW-0406">Ion transport</keyword>
<dbReference type="RefSeq" id="WP_095523274.1">
    <property type="nucleotide sequence ID" value="NZ_MDUX01000004.1"/>
</dbReference>
<dbReference type="EMBL" id="NMRN01000003">
    <property type="protein sequence ID" value="PAS94913.1"/>
    <property type="molecule type" value="Genomic_DNA"/>
</dbReference>
<dbReference type="InterPro" id="IPR039426">
    <property type="entry name" value="TonB-dep_rcpt-like"/>
</dbReference>
<sequence>MKRRPSNWAGYRGNQTEYVAPQLRWKDDGIDTTIGYSTDNRRIAPPAYTFAYRGSVQEKPDQLLGDRSDGFEVQAQNFFYNFEKSLGRDATFHSKMQHTELQLALRMKSPLGLAGTDTIYYSNTHSENKTTSTVGDHYVESKLSTGPITHKLTTGFSHDDTEYEQNEYDSPSALVQPYSPYTFSRSEGTHYSLFAMNSKQMGAYAVDMLTWGDVNLLLGLRRSRYETESSVSYLTSGSRRDTPKQAVWETTPGIGIVYNLTPSISTYANYAEGFSPQLGYRMCEGSKAEPMRTKNREAGMKFDLLDSKFSITTAAFSLEQSNTMVYSAAGACYTQQAAQKTKGLELDMAGELYKGLNVLFNTTYSTVEDLSGSKLEFAARPKYKASLWSTYEFQSAALRGWGVGMGITANDKSWLGDKYATSTSDPVKLSGSARTDASISYRQKDWSVILGVKNLFDRELYDFATTTSYVPLQQGRTATLTYKVKL</sequence>
<evidence type="ECO:0000259" key="13">
    <source>
        <dbReference type="Pfam" id="PF00593"/>
    </source>
</evidence>
<evidence type="ECO:0000313" key="16">
    <source>
        <dbReference type="Proteomes" id="UP000216107"/>
    </source>
</evidence>
<keyword evidence="14" id="KW-0675">Receptor</keyword>
<dbReference type="Gene3D" id="2.40.170.20">
    <property type="entry name" value="TonB-dependent receptor, beta-barrel domain"/>
    <property type="match status" value="1"/>
</dbReference>
<comment type="caution">
    <text evidence="15">The sequence shown here is derived from an EMBL/GenBank/DDBJ whole genome shotgun (WGS) entry which is preliminary data.</text>
</comment>
<dbReference type="InterPro" id="IPR000531">
    <property type="entry name" value="Beta-barrel_TonB"/>
</dbReference>
<keyword evidence="7" id="KW-0408">Iron</keyword>
<evidence type="ECO:0000313" key="17">
    <source>
        <dbReference type="Proteomes" id="UP000623509"/>
    </source>
</evidence>
<keyword evidence="5 12" id="KW-0812">Transmembrane</keyword>
<keyword evidence="11 12" id="KW-0998">Cell outer membrane</keyword>
<evidence type="ECO:0000256" key="3">
    <source>
        <dbReference type="ARBA" id="ARBA00022452"/>
    </source>
</evidence>
<evidence type="ECO:0000256" key="2">
    <source>
        <dbReference type="ARBA" id="ARBA00022448"/>
    </source>
</evidence>
<dbReference type="InterPro" id="IPR036942">
    <property type="entry name" value="Beta-barrel_TonB_sf"/>
</dbReference>
<evidence type="ECO:0000256" key="11">
    <source>
        <dbReference type="ARBA" id="ARBA00023237"/>
    </source>
</evidence>
<dbReference type="PROSITE" id="PS52016">
    <property type="entry name" value="TONB_DEPENDENT_REC_3"/>
    <property type="match status" value="1"/>
</dbReference>